<name>A0A1D7U7Q5_9HYPH</name>
<proteinExistence type="predicted"/>
<reference evidence="2 3" key="1">
    <citation type="journal article" date="2015" name="Antonie Van Leeuwenhoek">
        <title>Bosea vaviloviae sp. nov., a new species of slow-growing rhizobia isolated from nodules of the relict species Vavilovia formosa (Stev.) Fed.</title>
        <authorList>
            <person name="Safronova V.I."/>
            <person name="Kuznetsova I.G."/>
            <person name="Sazanova A.L."/>
            <person name="Kimeklis A.K."/>
            <person name="Belimov A.A."/>
            <person name="Andronov E.E."/>
            <person name="Pinaev A.G."/>
            <person name="Chizhevskaya E.P."/>
            <person name="Pukhaev A.R."/>
            <person name="Popov K.P."/>
            <person name="Willems A."/>
            <person name="Tikhonovich I.A."/>
        </authorList>
    </citation>
    <scope>NUCLEOTIDE SEQUENCE [LARGE SCALE GENOMIC DNA]</scope>
    <source>
        <strain evidence="2 3">Vaf18</strain>
    </source>
</reference>
<gene>
    <name evidence="2" type="ORF">BHK69_25920</name>
</gene>
<dbReference type="AlphaFoldDB" id="A0A1D7U7Q5"/>
<evidence type="ECO:0000256" key="1">
    <source>
        <dbReference type="SAM" id="MobiDB-lite"/>
    </source>
</evidence>
<dbReference type="STRING" id="1526658.BHK69_25920"/>
<feature type="region of interest" description="Disordered" evidence="1">
    <location>
        <begin position="36"/>
        <end position="59"/>
    </location>
</feature>
<organism evidence="2 3">
    <name type="scientific">Bosea vaviloviae</name>
    <dbReference type="NCBI Taxonomy" id="1526658"/>
    <lineage>
        <taxon>Bacteria</taxon>
        <taxon>Pseudomonadati</taxon>
        <taxon>Pseudomonadota</taxon>
        <taxon>Alphaproteobacteria</taxon>
        <taxon>Hyphomicrobiales</taxon>
        <taxon>Boseaceae</taxon>
        <taxon>Bosea</taxon>
    </lineage>
</organism>
<evidence type="ECO:0000313" key="3">
    <source>
        <dbReference type="Proteomes" id="UP000094969"/>
    </source>
</evidence>
<evidence type="ECO:0000313" key="2">
    <source>
        <dbReference type="EMBL" id="AOO83421.1"/>
    </source>
</evidence>
<keyword evidence="3" id="KW-1185">Reference proteome</keyword>
<dbReference type="EMBL" id="CP017147">
    <property type="protein sequence ID" value="AOO83421.1"/>
    <property type="molecule type" value="Genomic_DNA"/>
</dbReference>
<accession>A0A1D7U7Q5</accession>
<dbReference type="Proteomes" id="UP000094969">
    <property type="component" value="Chromosome"/>
</dbReference>
<dbReference type="KEGG" id="bvv:BHK69_25920"/>
<protein>
    <submittedName>
        <fullName evidence="2">Uncharacterized protein</fullName>
    </submittedName>
</protein>
<sequence>MQRTIRSLSMLTTDPDKLHSTSLLLHANRVPGAILDGSAEAGRKAPPPRQSAMLPFKTG</sequence>